<sequence>MCYFDEVISGGNTHYEIAFCRIEISITEGGGGYDEPVPGYDGWDFSGWPDTNTGSGCPDGCAPSGGGPVIFCNAQDINSCDLEEAREIIIESSFEQNPCLSSVYDKAGKSSAYQDILENFDGEFSVAHLVLSGQSNLPDTVNARTYPPQNYLINISFNTNNLYRPSLDVARTLIHEMIHAEMYRKLLSIAQKPNLRYTEYTPEEWLAFAHGLRNNFEGLYHYYYKFRWGIPEGEEPTSAQHEAMADHYRNQIINALTDFDNTKSQSTYEHLSWIGLTNTTAWKNLSSTEQDSIKFRVNKFQLNEPSCQ</sequence>
<gene>
    <name evidence="1" type="ORF">SAMN06265219_112156</name>
</gene>
<reference evidence="1 2" key="1">
    <citation type="submission" date="2017-05" db="EMBL/GenBank/DDBJ databases">
        <authorList>
            <person name="Varghese N."/>
            <person name="Submissions S."/>
        </authorList>
    </citation>
    <scope>NUCLEOTIDE SEQUENCE [LARGE SCALE GENOMIC DNA]</scope>
    <source>
        <strain evidence="1 2">DSM 21985</strain>
    </source>
</reference>
<dbReference type="Proteomes" id="UP000317557">
    <property type="component" value="Unassembled WGS sequence"/>
</dbReference>
<protein>
    <submittedName>
        <fullName evidence="1">Uncharacterized protein</fullName>
    </submittedName>
</protein>
<name>A0A521EMB0_9BACT</name>
<dbReference type="AlphaFoldDB" id="A0A521EMB0"/>
<dbReference type="OrthoDB" id="1450227at2"/>
<evidence type="ECO:0000313" key="1">
    <source>
        <dbReference type="EMBL" id="SMO85044.1"/>
    </source>
</evidence>
<organism evidence="1 2">
    <name type="scientific">Gracilimonas mengyeensis</name>
    <dbReference type="NCBI Taxonomy" id="1302730"/>
    <lineage>
        <taxon>Bacteria</taxon>
        <taxon>Pseudomonadati</taxon>
        <taxon>Balneolota</taxon>
        <taxon>Balneolia</taxon>
        <taxon>Balneolales</taxon>
        <taxon>Balneolaceae</taxon>
        <taxon>Gracilimonas</taxon>
    </lineage>
</organism>
<accession>A0A521EMB0</accession>
<dbReference type="RefSeq" id="WP_142455300.1">
    <property type="nucleotide sequence ID" value="NZ_FXTP01000012.1"/>
</dbReference>
<keyword evidence="2" id="KW-1185">Reference proteome</keyword>
<proteinExistence type="predicted"/>
<evidence type="ECO:0000313" key="2">
    <source>
        <dbReference type="Proteomes" id="UP000317557"/>
    </source>
</evidence>
<dbReference type="EMBL" id="FXTP01000012">
    <property type="protein sequence ID" value="SMO85044.1"/>
    <property type="molecule type" value="Genomic_DNA"/>
</dbReference>